<reference evidence="2" key="1">
    <citation type="submission" date="2018-06" db="EMBL/GenBank/DDBJ databases">
        <authorList>
            <person name="Feng T."/>
            <person name="Jeon C.O."/>
        </authorList>
    </citation>
    <scope>NUCLEOTIDE SEQUENCE [LARGE SCALE GENOMIC DNA]</scope>
    <source>
        <strain evidence="2">S23</strain>
    </source>
</reference>
<dbReference type="EMBL" id="QKWJ01000022">
    <property type="protein sequence ID" value="RDK08800.1"/>
    <property type="molecule type" value="Genomic_DNA"/>
</dbReference>
<dbReference type="AlphaFoldDB" id="A0A370NT76"/>
<dbReference type="Proteomes" id="UP000255165">
    <property type="component" value="Unassembled WGS sequence"/>
</dbReference>
<proteinExistence type="predicted"/>
<evidence type="ECO:0000313" key="2">
    <source>
        <dbReference type="Proteomes" id="UP000255165"/>
    </source>
</evidence>
<organism evidence="1 2">
    <name type="scientific">Cupriavidus lacunae</name>
    <dbReference type="NCBI Taxonomy" id="2666307"/>
    <lineage>
        <taxon>Bacteria</taxon>
        <taxon>Pseudomonadati</taxon>
        <taxon>Pseudomonadota</taxon>
        <taxon>Betaproteobacteria</taxon>
        <taxon>Burkholderiales</taxon>
        <taxon>Burkholderiaceae</taxon>
        <taxon>Cupriavidus</taxon>
    </lineage>
</organism>
<comment type="caution">
    <text evidence="1">The sequence shown here is derived from an EMBL/GenBank/DDBJ whole genome shotgun (WGS) entry which is preliminary data.</text>
</comment>
<name>A0A370NT76_9BURK</name>
<gene>
    <name evidence="1" type="ORF">DN412_18620</name>
</gene>
<accession>A0A370NT76</accession>
<protein>
    <submittedName>
        <fullName evidence="1">Uncharacterized protein</fullName>
    </submittedName>
</protein>
<evidence type="ECO:0000313" key="1">
    <source>
        <dbReference type="EMBL" id="RDK08800.1"/>
    </source>
</evidence>
<sequence>MAFLAGGFGVFCVDATEERITSALNAKYVGGHWQRYGPVNGPEFVPFEKLANVRTVPLKGANWTGMAYTEDDTTGDERRRARVFHFCLIHNARALCGNTPVKWLADRKTRSDLDRIQAILESVRFLDSPTPTGASAESGATTLGR</sequence>
<keyword evidence="2" id="KW-1185">Reference proteome</keyword>